<sequence>MVDEACKTIPTASNSSSIKELCERKQNMKLQQYLFLNLRKILEFHA</sequence>
<reference evidence="1" key="1">
    <citation type="submission" date="2021-06" db="EMBL/GenBank/DDBJ databases">
        <authorList>
            <person name="Kallberg Y."/>
            <person name="Tangrot J."/>
            <person name="Rosling A."/>
        </authorList>
    </citation>
    <scope>NUCLEOTIDE SEQUENCE</scope>
    <source>
        <strain evidence="1">AZ414A</strain>
    </source>
</reference>
<accession>A0A9N9AF41</accession>
<dbReference type="AlphaFoldDB" id="A0A9N9AF41"/>
<dbReference type="Proteomes" id="UP000789706">
    <property type="component" value="Unassembled WGS sequence"/>
</dbReference>
<protein>
    <submittedName>
        <fullName evidence="1">1003_t:CDS:1</fullName>
    </submittedName>
</protein>
<dbReference type="OrthoDB" id="67716at2759"/>
<proteinExistence type="predicted"/>
<organism evidence="1 2">
    <name type="scientific">Diversispora eburnea</name>
    <dbReference type="NCBI Taxonomy" id="1213867"/>
    <lineage>
        <taxon>Eukaryota</taxon>
        <taxon>Fungi</taxon>
        <taxon>Fungi incertae sedis</taxon>
        <taxon>Mucoromycota</taxon>
        <taxon>Glomeromycotina</taxon>
        <taxon>Glomeromycetes</taxon>
        <taxon>Diversisporales</taxon>
        <taxon>Diversisporaceae</taxon>
        <taxon>Diversispora</taxon>
    </lineage>
</organism>
<comment type="caution">
    <text evidence="1">The sequence shown here is derived from an EMBL/GenBank/DDBJ whole genome shotgun (WGS) entry which is preliminary data.</text>
</comment>
<name>A0A9N9AF41_9GLOM</name>
<dbReference type="EMBL" id="CAJVPK010000560">
    <property type="protein sequence ID" value="CAG8526335.1"/>
    <property type="molecule type" value="Genomic_DNA"/>
</dbReference>
<keyword evidence="2" id="KW-1185">Reference proteome</keyword>
<gene>
    <name evidence="1" type="ORF">DEBURN_LOCUS5919</name>
</gene>
<evidence type="ECO:0000313" key="2">
    <source>
        <dbReference type="Proteomes" id="UP000789706"/>
    </source>
</evidence>
<evidence type="ECO:0000313" key="1">
    <source>
        <dbReference type="EMBL" id="CAG8526335.1"/>
    </source>
</evidence>